<sequence length="66" mass="7472">MRKLSVVAHSKRTPEAVMCGVKGHAFPLLRLYSDTYNMWIATLLIPRMVTMLEPISPPKRIFGVTT</sequence>
<organism evidence="1 2">
    <name type="scientific">Portunus trituberculatus</name>
    <name type="common">Swimming crab</name>
    <name type="synonym">Neptunus trituberculatus</name>
    <dbReference type="NCBI Taxonomy" id="210409"/>
    <lineage>
        <taxon>Eukaryota</taxon>
        <taxon>Metazoa</taxon>
        <taxon>Ecdysozoa</taxon>
        <taxon>Arthropoda</taxon>
        <taxon>Crustacea</taxon>
        <taxon>Multicrustacea</taxon>
        <taxon>Malacostraca</taxon>
        <taxon>Eumalacostraca</taxon>
        <taxon>Eucarida</taxon>
        <taxon>Decapoda</taxon>
        <taxon>Pleocyemata</taxon>
        <taxon>Brachyura</taxon>
        <taxon>Eubrachyura</taxon>
        <taxon>Portunoidea</taxon>
        <taxon>Portunidae</taxon>
        <taxon>Portuninae</taxon>
        <taxon>Portunus</taxon>
    </lineage>
</organism>
<gene>
    <name evidence="1" type="ORF">E2C01_051942</name>
</gene>
<comment type="caution">
    <text evidence="1">The sequence shown here is derived from an EMBL/GenBank/DDBJ whole genome shotgun (WGS) entry which is preliminary data.</text>
</comment>
<dbReference type="Proteomes" id="UP000324222">
    <property type="component" value="Unassembled WGS sequence"/>
</dbReference>
<accession>A0A5B7GCC0</accession>
<evidence type="ECO:0000313" key="2">
    <source>
        <dbReference type="Proteomes" id="UP000324222"/>
    </source>
</evidence>
<keyword evidence="2" id="KW-1185">Reference proteome</keyword>
<reference evidence="1 2" key="1">
    <citation type="submission" date="2019-05" db="EMBL/GenBank/DDBJ databases">
        <title>Another draft genome of Portunus trituberculatus and its Hox gene families provides insights of decapod evolution.</title>
        <authorList>
            <person name="Jeong J.-H."/>
            <person name="Song I."/>
            <person name="Kim S."/>
            <person name="Choi T."/>
            <person name="Kim D."/>
            <person name="Ryu S."/>
            <person name="Kim W."/>
        </authorList>
    </citation>
    <scope>NUCLEOTIDE SEQUENCE [LARGE SCALE GENOMIC DNA]</scope>
    <source>
        <tissue evidence="1">Muscle</tissue>
    </source>
</reference>
<evidence type="ECO:0000313" key="1">
    <source>
        <dbReference type="EMBL" id="MPC57950.1"/>
    </source>
</evidence>
<protein>
    <submittedName>
        <fullName evidence="1">Uncharacterized protein</fullName>
    </submittedName>
</protein>
<dbReference type="EMBL" id="VSRR010015218">
    <property type="protein sequence ID" value="MPC57950.1"/>
    <property type="molecule type" value="Genomic_DNA"/>
</dbReference>
<dbReference type="AlphaFoldDB" id="A0A5B7GCC0"/>
<proteinExistence type="predicted"/>
<name>A0A5B7GCC0_PORTR</name>